<proteinExistence type="predicted"/>
<protein>
    <submittedName>
        <fullName evidence="2">dTDP-Rha:A-D-GlcNac-diphosphoryl polyprenol, A-3-L-rhamnosyl transferase WbbL</fullName>
    </submittedName>
</protein>
<name>A0A090WKE0_NONUL</name>
<keyword evidence="2" id="KW-0808">Transferase</keyword>
<comment type="caution">
    <text evidence="2">The sequence shown here is derived from an EMBL/GenBank/DDBJ whole genome shotgun (WGS) entry which is preliminary data.</text>
</comment>
<dbReference type="PANTHER" id="PTHR43179:SF7">
    <property type="entry name" value="RHAMNOSYLTRANSFERASE WBBL"/>
    <property type="match status" value="1"/>
</dbReference>
<accession>A0A090WKE0</accession>
<feature type="domain" description="Glycosyltransferase 2-like" evidence="1">
    <location>
        <begin position="4"/>
        <end position="180"/>
    </location>
</feature>
<dbReference type="AlphaFoldDB" id="A0A090WKE0"/>
<evidence type="ECO:0000313" key="2">
    <source>
        <dbReference type="EMBL" id="GAL76678.1"/>
    </source>
</evidence>
<dbReference type="SUPFAM" id="SSF53448">
    <property type="entry name" value="Nucleotide-diphospho-sugar transferases"/>
    <property type="match status" value="1"/>
</dbReference>
<evidence type="ECO:0000313" key="3">
    <source>
        <dbReference type="Proteomes" id="UP000029647"/>
    </source>
</evidence>
<dbReference type="GO" id="GO:0016740">
    <property type="term" value="F:transferase activity"/>
    <property type="evidence" value="ECO:0007669"/>
    <property type="project" value="UniProtKB-KW"/>
</dbReference>
<evidence type="ECO:0000259" key="1">
    <source>
        <dbReference type="Pfam" id="PF00535"/>
    </source>
</evidence>
<dbReference type="CDD" id="cd04186">
    <property type="entry name" value="GT_2_like_c"/>
    <property type="match status" value="1"/>
</dbReference>
<dbReference type="Gene3D" id="3.90.550.10">
    <property type="entry name" value="Spore Coat Polysaccharide Biosynthesis Protein SpsA, Chain A"/>
    <property type="match status" value="1"/>
</dbReference>
<dbReference type="PANTHER" id="PTHR43179">
    <property type="entry name" value="RHAMNOSYLTRANSFERASE WBBL"/>
    <property type="match status" value="1"/>
</dbReference>
<dbReference type="InterPro" id="IPR001173">
    <property type="entry name" value="Glyco_trans_2-like"/>
</dbReference>
<sequence length="370" mass="41693">MDLSIIILNYNAAAFLEQCLYSVLKAVNNIDAEVIVVDNDSTDHSVEMLQHNFPQVKLITNHENLGFSKGNNIGVQHAQGDYLCILNPDTVVGETVFDEVLAFAKANPQIAFTTTQLIDGTGTYLPESKRNVPTPQIARQKILGNDSKYYAIHLQKDDNGEVEVLVGAMMVCKKSVYEKLGGFDPIYFMYGEDIDLSYTALQHGYQNYYLGKLKVIHFKGESTVKDRKYLERFYGAMGGLFYNKHFKKSKIEKALVDLALKGIIATKSIENESVVSTSNSYRVLVTNDNKLQIGFCDKVATYKQLSDLKWNSQTQFIWDTATLSFDEIINFMAGNTSSQYTYRFLNFKRNLIIGSDSSSSRGEVKELILE</sequence>
<dbReference type="Pfam" id="PF00535">
    <property type="entry name" value="Glycos_transf_2"/>
    <property type="match status" value="1"/>
</dbReference>
<organism evidence="2 3">
    <name type="scientific">Nonlabens ulvanivorans</name>
    <name type="common">Persicivirga ulvanivorans</name>
    <dbReference type="NCBI Taxonomy" id="906888"/>
    <lineage>
        <taxon>Bacteria</taxon>
        <taxon>Pseudomonadati</taxon>
        <taxon>Bacteroidota</taxon>
        <taxon>Flavobacteriia</taxon>
        <taxon>Flavobacteriales</taxon>
        <taxon>Flavobacteriaceae</taxon>
        <taxon>Nonlabens</taxon>
    </lineage>
</organism>
<dbReference type="EMBL" id="BBNT01000014">
    <property type="protein sequence ID" value="GAL76678.1"/>
    <property type="molecule type" value="Genomic_DNA"/>
</dbReference>
<reference evidence="2 3" key="1">
    <citation type="journal article" date="2014" name="Genome Announc.">
        <title>Draft Genome Sequences of Marine Flavobacterium Nonlabens Strains NR17, NR24, NR27, NR32, NR33, and Ara13.</title>
        <authorList>
            <person name="Nakanishi M."/>
            <person name="Meirelles P."/>
            <person name="Suzuki R."/>
            <person name="Takatani N."/>
            <person name="Mino S."/>
            <person name="Suda W."/>
            <person name="Oshima K."/>
            <person name="Hattori M."/>
            <person name="Ohkuma M."/>
            <person name="Hosokawa M."/>
            <person name="Miyashita K."/>
            <person name="Thompson F.L."/>
            <person name="Niwa A."/>
            <person name="Sawabe T."/>
            <person name="Sawabe T."/>
        </authorList>
    </citation>
    <scope>NUCLEOTIDE SEQUENCE [LARGE SCALE GENOMIC DNA]</scope>
    <source>
        <strain evidence="3">JCM19275</strain>
    </source>
</reference>
<dbReference type="InterPro" id="IPR029044">
    <property type="entry name" value="Nucleotide-diphossugar_trans"/>
</dbReference>
<dbReference type="Proteomes" id="UP000029647">
    <property type="component" value="Unassembled WGS sequence"/>
</dbReference>
<gene>
    <name evidence="2" type="ORF">JCM19275_1352</name>
</gene>